<gene>
    <name evidence="2" type="ORF">G2W53_011745</name>
</gene>
<reference evidence="2" key="1">
    <citation type="submission" date="2020-09" db="EMBL/GenBank/DDBJ databases">
        <title>Genome-Enabled Discovery of Anthraquinone Biosynthesis in Senna tora.</title>
        <authorList>
            <person name="Kang S.-H."/>
            <person name="Pandey R.P."/>
            <person name="Lee C.-M."/>
            <person name="Sim J.-S."/>
            <person name="Jeong J.-T."/>
            <person name="Choi B.-S."/>
            <person name="Jung M."/>
            <person name="Ginzburg D."/>
            <person name="Zhao K."/>
            <person name="Won S.Y."/>
            <person name="Oh T.-J."/>
            <person name="Yu Y."/>
            <person name="Kim N.-H."/>
            <person name="Lee O.R."/>
            <person name="Lee T.-H."/>
            <person name="Bashyal P."/>
            <person name="Kim T.-S."/>
            <person name="Lee W.-H."/>
            <person name="Kawkins C."/>
            <person name="Kim C.-K."/>
            <person name="Kim J.S."/>
            <person name="Ahn B.O."/>
            <person name="Rhee S.Y."/>
            <person name="Sohng J.K."/>
        </authorList>
    </citation>
    <scope>NUCLEOTIDE SEQUENCE</scope>
    <source>
        <tissue evidence="2">Leaf</tissue>
    </source>
</reference>
<dbReference type="EMBL" id="JAAIUW010000004">
    <property type="protein sequence ID" value="KAF7836886.1"/>
    <property type="molecule type" value="Genomic_DNA"/>
</dbReference>
<evidence type="ECO:0000313" key="2">
    <source>
        <dbReference type="EMBL" id="KAF7836886.1"/>
    </source>
</evidence>
<accession>A0A834X2C7</accession>
<proteinExistence type="predicted"/>
<sequence>MLSVLLCLERILRIFLEDWEEEGSWVLERQDFAKAISPQMPLAISGPTKRHNVKQFIATRCAASAPNQPHTTVAWIPTQIQHDRRLLGWVPRVQCKVQQGPSTQMIVAGTDLVQHDAGVNTEKAEIVILGDGKGAKIVEKGDTGIKLGEEGESKGVSCKGKEKMQARK</sequence>
<evidence type="ECO:0000313" key="3">
    <source>
        <dbReference type="Proteomes" id="UP000634136"/>
    </source>
</evidence>
<comment type="caution">
    <text evidence="2">The sequence shown here is derived from an EMBL/GenBank/DDBJ whole genome shotgun (WGS) entry which is preliminary data.</text>
</comment>
<evidence type="ECO:0000256" key="1">
    <source>
        <dbReference type="SAM" id="MobiDB-lite"/>
    </source>
</evidence>
<keyword evidence="3" id="KW-1185">Reference proteome</keyword>
<dbReference type="Proteomes" id="UP000634136">
    <property type="component" value="Unassembled WGS sequence"/>
</dbReference>
<protein>
    <submittedName>
        <fullName evidence="2">Uncharacterized protein</fullName>
    </submittedName>
</protein>
<organism evidence="2 3">
    <name type="scientific">Senna tora</name>
    <dbReference type="NCBI Taxonomy" id="362788"/>
    <lineage>
        <taxon>Eukaryota</taxon>
        <taxon>Viridiplantae</taxon>
        <taxon>Streptophyta</taxon>
        <taxon>Embryophyta</taxon>
        <taxon>Tracheophyta</taxon>
        <taxon>Spermatophyta</taxon>
        <taxon>Magnoliopsida</taxon>
        <taxon>eudicotyledons</taxon>
        <taxon>Gunneridae</taxon>
        <taxon>Pentapetalae</taxon>
        <taxon>rosids</taxon>
        <taxon>fabids</taxon>
        <taxon>Fabales</taxon>
        <taxon>Fabaceae</taxon>
        <taxon>Caesalpinioideae</taxon>
        <taxon>Cassia clade</taxon>
        <taxon>Senna</taxon>
    </lineage>
</organism>
<dbReference type="AlphaFoldDB" id="A0A834X2C7"/>
<name>A0A834X2C7_9FABA</name>
<feature type="region of interest" description="Disordered" evidence="1">
    <location>
        <begin position="146"/>
        <end position="168"/>
    </location>
</feature>